<gene>
    <name evidence="8" type="ORF">GGQ86_003941</name>
</gene>
<comment type="similarity">
    <text evidence="2">Belongs to the nucleobase:cation symporter-2 (NCS2) (TC 2.A.40) family.</text>
</comment>
<dbReference type="InterPro" id="IPR006043">
    <property type="entry name" value="NCS2"/>
</dbReference>
<evidence type="ECO:0000256" key="2">
    <source>
        <dbReference type="ARBA" id="ARBA00008821"/>
    </source>
</evidence>
<dbReference type="PANTHER" id="PTHR42810">
    <property type="entry name" value="PURINE PERMEASE C1399.01C-RELATED"/>
    <property type="match status" value="1"/>
</dbReference>
<feature type="transmembrane region" description="Helical" evidence="7">
    <location>
        <begin position="83"/>
        <end position="104"/>
    </location>
</feature>
<keyword evidence="5 7" id="KW-1133">Transmembrane helix</keyword>
<name>A0ABU1KLH9_XANFL</name>
<dbReference type="NCBIfam" id="NF037981">
    <property type="entry name" value="NCS2_1"/>
    <property type="match status" value="1"/>
</dbReference>
<feature type="transmembrane region" description="Helical" evidence="7">
    <location>
        <begin position="16"/>
        <end position="41"/>
    </location>
</feature>
<dbReference type="PANTHER" id="PTHR42810:SF2">
    <property type="entry name" value="PURINE PERMEASE C1399.01C-RELATED"/>
    <property type="match status" value="1"/>
</dbReference>
<evidence type="ECO:0000256" key="3">
    <source>
        <dbReference type="ARBA" id="ARBA00022448"/>
    </source>
</evidence>
<evidence type="ECO:0000256" key="7">
    <source>
        <dbReference type="SAM" id="Phobius"/>
    </source>
</evidence>
<keyword evidence="4 7" id="KW-0812">Transmembrane</keyword>
<organism evidence="8 9">
    <name type="scientific">Xanthobacter flavus</name>
    <dbReference type="NCBI Taxonomy" id="281"/>
    <lineage>
        <taxon>Bacteria</taxon>
        <taxon>Pseudomonadati</taxon>
        <taxon>Pseudomonadota</taxon>
        <taxon>Alphaproteobacteria</taxon>
        <taxon>Hyphomicrobiales</taxon>
        <taxon>Xanthobacteraceae</taxon>
        <taxon>Xanthobacter</taxon>
    </lineage>
</organism>
<protein>
    <submittedName>
        <fullName evidence="8">Xanthine/uracil permease</fullName>
    </submittedName>
</protein>
<evidence type="ECO:0000256" key="6">
    <source>
        <dbReference type="ARBA" id="ARBA00023136"/>
    </source>
</evidence>
<dbReference type="Pfam" id="PF00860">
    <property type="entry name" value="Xan_ur_permease"/>
    <property type="match status" value="1"/>
</dbReference>
<keyword evidence="6 7" id="KW-0472">Membrane</keyword>
<feature type="transmembrane region" description="Helical" evidence="7">
    <location>
        <begin position="326"/>
        <end position="348"/>
    </location>
</feature>
<dbReference type="EMBL" id="JAVDPY010000007">
    <property type="protein sequence ID" value="MDR6335446.1"/>
    <property type="molecule type" value="Genomic_DNA"/>
</dbReference>
<feature type="transmembrane region" description="Helical" evidence="7">
    <location>
        <begin position="167"/>
        <end position="191"/>
    </location>
</feature>
<keyword evidence="3" id="KW-0813">Transport</keyword>
<comment type="subcellular location">
    <subcellularLocation>
        <location evidence="1">Membrane</location>
        <topology evidence="1">Multi-pass membrane protein</topology>
    </subcellularLocation>
</comment>
<keyword evidence="9" id="KW-1185">Reference proteome</keyword>
<comment type="caution">
    <text evidence="8">The sequence shown here is derived from an EMBL/GenBank/DDBJ whole genome shotgun (WGS) entry which is preliminary data.</text>
</comment>
<evidence type="ECO:0000313" key="8">
    <source>
        <dbReference type="EMBL" id="MDR6335446.1"/>
    </source>
</evidence>
<feature type="transmembrane region" description="Helical" evidence="7">
    <location>
        <begin position="354"/>
        <end position="374"/>
    </location>
</feature>
<evidence type="ECO:0000256" key="4">
    <source>
        <dbReference type="ARBA" id="ARBA00022692"/>
    </source>
</evidence>
<accession>A0ABU1KLH9</accession>
<feature type="transmembrane region" description="Helical" evidence="7">
    <location>
        <begin position="198"/>
        <end position="217"/>
    </location>
</feature>
<dbReference type="RefSeq" id="WP_281808827.1">
    <property type="nucleotide sequence ID" value="NZ_BSDO01000006.1"/>
</dbReference>
<feature type="transmembrane region" description="Helical" evidence="7">
    <location>
        <begin position="386"/>
        <end position="404"/>
    </location>
</feature>
<feature type="transmembrane region" description="Helical" evidence="7">
    <location>
        <begin position="237"/>
        <end position="259"/>
    </location>
</feature>
<proteinExistence type="inferred from homology"/>
<reference evidence="8 9" key="1">
    <citation type="submission" date="2023-07" db="EMBL/GenBank/DDBJ databases">
        <title>Genomic Encyclopedia of Type Strains, Phase IV (KMG-IV): sequencing the most valuable type-strain genomes for metagenomic binning, comparative biology and taxonomic classification.</title>
        <authorList>
            <person name="Goeker M."/>
        </authorList>
    </citation>
    <scope>NUCLEOTIDE SEQUENCE [LARGE SCALE GENOMIC DNA]</scope>
    <source>
        <strain evidence="8 9">DSM 338</strain>
    </source>
</reference>
<evidence type="ECO:0000313" key="9">
    <source>
        <dbReference type="Proteomes" id="UP001245370"/>
    </source>
</evidence>
<dbReference type="Proteomes" id="UP001245370">
    <property type="component" value="Unassembled WGS sequence"/>
</dbReference>
<evidence type="ECO:0000256" key="5">
    <source>
        <dbReference type="ARBA" id="ARBA00022989"/>
    </source>
</evidence>
<feature type="transmembrane region" description="Helical" evidence="7">
    <location>
        <begin position="416"/>
        <end position="434"/>
    </location>
</feature>
<sequence length="568" mass="59634">MGSGRLRYDLESHPPLPVLVGSVAQHMGLMAVTLVFPLLVAQAAGVDAEMQRRYLDLAMLAMGVATLFQCWGRPILFLPRTGCGYLLPAVFTAAYLPAALYAARAGGLEAVAGMTIAAGLAEVLFSRVMHRVRPFLPIEIVGLVVMLIGIILGVVAIKLMVGYSQSMAQVTLTGTGGAVAGLAVMIALAAWGSPPLRAMAVLAGLAAGSAVHLALGFGAPRPEVSVKPLLELIRWPLVVPSFSVGLLPGFLAGALACILRSFGDMVASQRANDPQWRRPDYANIEAGVLADGLGTLFAGLIGTMGLNTYSASVGLSVATEVKARRVGLGVGLGWIALAFIPGSSVAVMAIPRPVLGAALLFASAFIVLSGISILGQRMLDARRTIVVGLGFLVGISFDEIPDFYARVLSESARELVTSSLVLGLFTALALNALFRIGAVKSHRLVWSPAEGHAALHQFLMDAAAADGARTEEVGRIAQIAEEFATAAPSLAEGQVEVTTRFDEFVLDVSFAWAGGALQPGPAPSFDTGVDEDAMLNGITFHLIQRLADRTHRRTLPDGRQELRCEVDQ</sequence>
<feature type="transmembrane region" description="Helical" evidence="7">
    <location>
        <begin position="140"/>
        <end position="161"/>
    </location>
</feature>
<dbReference type="GeneID" id="95764453"/>
<evidence type="ECO:0000256" key="1">
    <source>
        <dbReference type="ARBA" id="ARBA00004141"/>
    </source>
</evidence>